<name>A0A498J3H1_MALDO</name>
<dbReference type="Proteomes" id="UP000290289">
    <property type="component" value="Chromosome 9"/>
</dbReference>
<reference evidence="1 2" key="1">
    <citation type="submission" date="2018-10" db="EMBL/GenBank/DDBJ databases">
        <title>A high-quality apple genome assembly.</title>
        <authorList>
            <person name="Hu J."/>
        </authorList>
    </citation>
    <scope>NUCLEOTIDE SEQUENCE [LARGE SCALE GENOMIC DNA]</scope>
    <source>
        <strain evidence="2">cv. HFTH1</strain>
        <tissue evidence="1">Young leaf</tissue>
    </source>
</reference>
<dbReference type="EMBL" id="RDQH01000335">
    <property type="protein sequence ID" value="RXH89157.1"/>
    <property type="molecule type" value="Genomic_DNA"/>
</dbReference>
<accession>A0A498J3H1</accession>
<evidence type="ECO:0000313" key="1">
    <source>
        <dbReference type="EMBL" id="RXH89157.1"/>
    </source>
</evidence>
<evidence type="ECO:0008006" key="3">
    <source>
        <dbReference type="Google" id="ProtNLM"/>
    </source>
</evidence>
<organism evidence="1 2">
    <name type="scientific">Malus domestica</name>
    <name type="common">Apple</name>
    <name type="synonym">Pyrus malus</name>
    <dbReference type="NCBI Taxonomy" id="3750"/>
    <lineage>
        <taxon>Eukaryota</taxon>
        <taxon>Viridiplantae</taxon>
        <taxon>Streptophyta</taxon>
        <taxon>Embryophyta</taxon>
        <taxon>Tracheophyta</taxon>
        <taxon>Spermatophyta</taxon>
        <taxon>Magnoliopsida</taxon>
        <taxon>eudicotyledons</taxon>
        <taxon>Gunneridae</taxon>
        <taxon>Pentapetalae</taxon>
        <taxon>rosids</taxon>
        <taxon>fabids</taxon>
        <taxon>Rosales</taxon>
        <taxon>Rosaceae</taxon>
        <taxon>Amygdaloideae</taxon>
        <taxon>Maleae</taxon>
        <taxon>Malus</taxon>
    </lineage>
</organism>
<comment type="caution">
    <text evidence="1">The sequence shown here is derived from an EMBL/GenBank/DDBJ whole genome shotgun (WGS) entry which is preliminary data.</text>
</comment>
<evidence type="ECO:0000313" key="2">
    <source>
        <dbReference type="Proteomes" id="UP000290289"/>
    </source>
</evidence>
<proteinExistence type="predicted"/>
<gene>
    <name evidence="1" type="ORF">DVH24_006135</name>
</gene>
<dbReference type="AlphaFoldDB" id="A0A498J3H1"/>
<protein>
    <recommendedName>
        <fullName evidence="3">AP2/ERF domain-containing protein</fullName>
    </recommendedName>
</protein>
<keyword evidence="2" id="KW-1185">Reference proteome</keyword>
<sequence length="42" mass="5036">MYRRIIRRHQHGRWLAKIGKVTGNKDLYLGHSTNVQKFDDIL</sequence>